<evidence type="ECO:0000256" key="1">
    <source>
        <dbReference type="SAM" id="Phobius"/>
    </source>
</evidence>
<dbReference type="PANTHER" id="PTHR36832:SF1">
    <property type="entry name" value="SLR1174 PROTEIN"/>
    <property type="match status" value="1"/>
</dbReference>
<comment type="caution">
    <text evidence="2">The sequence shown here is derived from an EMBL/GenBank/DDBJ whole genome shotgun (WGS) entry which is preliminary data.</text>
</comment>
<keyword evidence="1" id="KW-0472">Membrane</keyword>
<reference evidence="3" key="1">
    <citation type="journal article" date="2019" name="Int. J. Syst. Evol. Microbiol.">
        <title>The Global Catalogue of Microorganisms (GCM) 10K type strain sequencing project: providing services to taxonomists for standard genome sequencing and annotation.</title>
        <authorList>
            <consortium name="The Broad Institute Genomics Platform"/>
            <consortium name="The Broad Institute Genome Sequencing Center for Infectious Disease"/>
            <person name="Wu L."/>
            <person name="Ma J."/>
        </authorList>
    </citation>
    <scope>NUCLEOTIDE SEQUENCE [LARGE SCALE GENOMIC DNA]</scope>
    <source>
        <strain evidence="3">CGMCC 1.15043</strain>
    </source>
</reference>
<accession>A0ABQ2BU81</accession>
<feature type="transmembrane region" description="Helical" evidence="1">
    <location>
        <begin position="139"/>
        <end position="160"/>
    </location>
</feature>
<evidence type="ECO:0000313" key="3">
    <source>
        <dbReference type="Proteomes" id="UP000615455"/>
    </source>
</evidence>
<keyword evidence="3" id="KW-1185">Reference proteome</keyword>
<name>A0ABQ2BU81_9BACL</name>
<organism evidence="2 3">
    <name type="scientific">Paenibacillus marchantiophytorum</name>
    <dbReference type="NCBI Taxonomy" id="1619310"/>
    <lineage>
        <taxon>Bacteria</taxon>
        <taxon>Bacillati</taxon>
        <taxon>Bacillota</taxon>
        <taxon>Bacilli</taxon>
        <taxon>Bacillales</taxon>
        <taxon>Paenibacillaceae</taxon>
        <taxon>Paenibacillus</taxon>
    </lineage>
</organism>
<feature type="transmembrane region" description="Helical" evidence="1">
    <location>
        <begin position="167"/>
        <end position="194"/>
    </location>
</feature>
<feature type="transmembrane region" description="Helical" evidence="1">
    <location>
        <begin position="232"/>
        <end position="250"/>
    </location>
</feature>
<keyword evidence="1" id="KW-0812">Transmembrane</keyword>
<dbReference type="InterPro" id="IPR010390">
    <property type="entry name" value="ABC-2_transporter-like"/>
</dbReference>
<dbReference type="PANTHER" id="PTHR36832">
    <property type="entry name" value="SLR1174 PROTEIN-RELATED"/>
    <property type="match status" value="1"/>
</dbReference>
<feature type="transmembrane region" description="Helical" evidence="1">
    <location>
        <begin position="114"/>
        <end position="133"/>
    </location>
</feature>
<dbReference type="Pfam" id="PF06182">
    <property type="entry name" value="ABC2_membrane_6"/>
    <property type="match status" value="1"/>
</dbReference>
<feature type="transmembrane region" description="Helical" evidence="1">
    <location>
        <begin position="55"/>
        <end position="74"/>
    </location>
</feature>
<dbReference type="Proteomes" id="UP000615455">
    <property type="component" value="Unassembled WGS sequence"/>
</dbReference>
<feature type="transmembrane region" description="Helical" evidence="1">
    <location>
        <begin position="21"/>
        <end position="43"/>
    </location>
</feature>
<dbReference type="RefSeq" id="WP_189010303.1">
    <property type="nucleotide sequence ID" value="NZ_BMHE01000006.1"/>
</dbReference>
<dbReference type="EMBL" id="BMHE01000006">
    <property type="protein sequence ID" value="GGI46467.1"/>
    <property type="molecule type" value="Genomic_DNA"/>
</dbReference>
<gene>
    <name evidence="2" type="ORF">GCM10008018_17240</name>
</gene>
<sequence length="262" mass="30472">MRVYLEFAKKSFQNNIVYRMDYLAGVVNAIVMIFVNISIWKAIYEEEESLEGVQFKMLVTYIVLSFLMQVVYMMDEYIIESKVRSGLISSDLLKPINFQLYLLSHHLGTTVFRLLMQLLPAIIVSITLFQLLMPFSTLMFVYFILSALLGYLVLYNLNFIVWVSSFWFYWTFSLVTIKDAAVMIFSGALIPLWFLPQGVVDFIKLTPFDSIFYTPIRVYLGMIPQEEIWSSLMRQAFWIVILFVIGQLLWKAAAKKLVVQGG</sequence>
<keyword evidence="1" id="KW-1133">Transmembrane helix</keyword>
<evidence type="ECO:0000313" key="2">
    <source>
        <dbReference type="EMBL" id="GGI46467.1"/>
    </source>
</evidence>
<protein>
    <submittedName>
        <fullName evidence="2">ABC transporter permease</fullName>
    </submittedName>
</protein>
<proteinExistence type="predicted"/>